<protein>
    <submittedName>
        <fullName evidence="1">Uncharacterized protein</fullName>
    </submittedName>
</protein>
<comment type="caution">
    <text evidence="1">The sequence shown here is derived from an EMBL/GenBank/DDBJ whole genome shotgun (WGS) entry which is preliminary data.</text>
</comment>
<dbReference type="EMBL" id="LDRX01000047">
    <property type="protein sequence ID" value="KTS82482.1"/>
    <property type="molecule type" value="Genomic_DNA"/>
</dbReference>
<reference evidence="1 2" key="1">
    <citation type="journal article" date="2016" name="Front. Microbiol.">
        <title>Genomic Resource of Rice Seed Associated Bacteria.</title>
        <authorList>
            <person name="Midha S."/>
            <person name="Bansal K."/>
            <person name="Sharma S."/>
            <person name="Kumar N."/>
            <person name="Patil P.P."/>
            <person name="Chaudhry V."/>
            <person name="Patil P.B."/>
        </authorList>
    </citation>
    <scope>NUCLEOTIDE SEQUENCE [LARGE SCALE GENOMIC DNA]</scope>
    <source>
        <strain evidence="1 2">NS115</strain>
    </source>
</reference>
<name>A0ACC4ZVV4_9BACL</name>
<evidence type="ECO:0000313" key="1">
    <source>
        <dbReference type="EMBL" id="KTS82482.1"/>
    </source>
</evidence>
<evidence type="ECO:0000313" key="2">
    <source>
        <dbReference type="Proteomes" id="UP000074866"/>
    </source>
</evidence>
<keyword evidence="2" id="KW-1185">Reference proteome</keyword>
<accession>A0ACC4ZVV4</accession>
<dbReference type="Proteomes" id="UP000074866">
    <property type="component" value="Unassembled WGS sequence"/>
</dbReference>
<proteinExistence type="predicted"/>
<gene>
    <name evidence="1" type="ORF">NS115_11415</name>
</gene>
<organism evidence="1 2">
    <name type="scientific">Paenibacillus jamilae</name>
    <dbReference type="NCBI Taxonomy" id="114136"/>
    <lineage>
        <taxon>Bacteria</taxon>
        <taxon>Bacillati</taxon>
        <taxon>Bacillota</taxon>
        <taxon>Bacilli</taxon>
        <taxon>Bacillales</taxon>
        <taxon>Paenibacillaceae</taxon>
        <taxon>Paenibacillus</taxon>
    </lineage>
</organism>
<sequence>MLLVRIEILTRTKDSSSLPYVIEGKLNCFFMANPSDNIISTHRSLAVPRSGKEDCQGGAGGHIRTAVAHFVRISQRDIVNTEALYARNDGQQIE</sequence>